<comment type="subcellular location">
    <subcellularLocation>
        <location evidence="1">Cell membrane</location>
    </subcellularLocation>
</comment>
<feature type="domain" description="Glycosyltransferase 2-like" evidence="6">
    <location>
        <begin position="6"/>
        <end position="119"/>
    </location>
</feature>
<dbReference type="InterPro" id="IPR026461">
    <property type="entry name" value="Trfase_2_rSAM/seldom_assoc"/>
</dbReference>
<evidence type="ECO:0000256" key="1">
    <source>
        <dbReference type="ARBA" id="ARBA00004236"/>
    </source>
</evidence>
<dbReference type="AlphaFoldDB" id="A0A4S3M5Z9"/>
<evidence type="ECO:0000256" key="4">
    <source>
        <dbReference type="ARBA" id="ARBA00022679"/>
    </source>
</evidence>
<name>A0A4S3M5Z9_9FLAO</name>
<dbReference type="RefSeq" id="WP_136335302.1">
    <property type="nucleotide sequence ID" value="NZ_QXMP01000002.1"/>
</dbReference>
<gene>
    <name evidence="8" type="ORF">E7Z59_05650</name>
</gene>
<dbReference type="Gene3D" id="3.90.550.10">
    <property type="entry name" value="Spore Coat Polysaccharide Biosynthesis Protein SpsA, Chain A"/>
    <property type="match status" value="1"/>
</dbReference>
<protein>
    <submittedName>
        <fullName evidence="8">Glycosyltransferase</fullName>
    </submittedName>
</protein>
<dbReference type="CDD" id="cd02522">
    <property type="entry name" value="GT_2_like_a"/>
    <property type="match status" value="1"/>
</dbReference>
<sequence>MNNKISVIIPVLNEAEGIASLLKHLDDCITGNHIAEVIIADGGSSDGTPAFAGKFRARHFEMKVVHAPKGRAAQQNHGAKRAMGDILYFLHADSFPPEGFDQKIIHAVHSGYRAGCFRMEFDDDHVLLKCSQWFTQFNFPLCRGGDQSLFIKKDLFESLNGFNEAYVIYEDGEFHSRLYKQGIPFKILKPAITTSARRYRKNGFWRLQYHFTRVHLMHRLGHGPEALKNYYSKHIA</sequence>
<dbReference type="SUPFAM" id="SSF53448">
    <property type="entry name" value="Nucleotide-diphospho-sugar transferases"/>
    <property type="match status" value="1"/>
</dbReference>
<dbReference type="InterPro" id="IPR027791">
    <property type="entry name" value="Galactosyl_T_C"/>
</dbReference>
<dbReference type="Proteomes" id="UP000305939">
    <property type="component" value="Unassembled WGS sequence"/>
</dbReference>
<dbReference type="InterPro" id="IPR001173">
    <property type="entry name" value="Glyco_trans_2-like"/>
</dbReference>
<organism evidence="8 9">
    <name type="scientific">Robertkochia marina</name>
    <dbReference type="NCBI Taxonomy" id="1227945"/>
    <lineage>
        <taxon>Bacteria</taxon>
        <taxon>Pseudomonadati</taxon>
        <taxon>Bacteroidota</taxon>
        <taxon>Flavobacteriia</taxon>
        <taxon>Flavobacteriales</taxon>
        <taxon>Flavobacteriaceae</taxon>
        <taxon>Robertkochia</taxon>
    </lineage>
</organism>
<dbReference type="InterPro" id="IPR029044">
    <property type="entry name" value="Nucleotide-diphossugar_trans"/>
</dbReference>
<evidence type="ECO:0000256" key="3">
    <source>
        <dbReference type="ARBA" id="ARBA00022676"/>
    </source>
</evidence>
<keyword evidence="4 8" id="KW-0808">Transferase</keyword>
<keyword evidence="5" id="KW-0472">Membrane</keyword>
<keyword evidence="2" id="KW-1003">Cell membrane</keyword>
<dbReference type="OrthoDB" id="9810303at2"/>
<accession>A0A4S3M5Z9</accession>
<reference evidence="8 9" key="1">
    <citation type="submission" date="2019-04" db="EMBL/GenBank/DDBJ databases">
        <title>Draft genome sequence of Robertkochia marina CC-AMO-30D.</title>
        <authorList>
            <person name="Hameed A."/>
            <person name="Lin S.-Y."/>
            <person name="Shahina M."/>
            <person name="Lai W.-A."/>
            <person name="Young C.-C."/>
        </authorList>
    </citation>
    <scope>NUCLEOTIDE SEQUENCE [LARGE SCALE GENOMIC DNA]</scope>
    <source>
        <strain evidence="8 9">CC-AMO-30D</strain>
    </source>
</reference>
<evidence type="ECO:0000256" key="2">
    <source>
        <dbReference type="ARBA" id="ARBA00022475"/>
    </source>
</evidence>
<dbReference type="GO" id="GO:0005886">
    <property type="term" value="C:plasma membrane"/>
    <property type="evidence" value="ECO:0007669"/>
    <property type="project" value="UniProtKB-SubCell"/>
</dbReference>
<evidence type="ECO:0000313" key="9">
    <source>
        <dbReference type="Proteomes" id="UP000305939"/>
    </source>
</evidence>
<keyword evidence="3" id="KW-0328">Glycosyltransferase</keyword>
<evidence type="ECO:0000256" key="5">
    <source>
        <dbReference type="ARBA" id="ARBA00023136"/>
    </source>
</evidence>
<comment type="caution">
    <text evidence="8">The sequence shown here is derived from an EMBL/GenBank/DDBJ whole genome shotgun (WGS) entry which is preliminary data.</text>
</comment>
<keyword evidence="9" id="KW-1185">Reference proteome</keyword>
<dbReference type="EMBL" id="SSMC01000001">
    <property type="protein sequence ID" value="THD69811.1"/>
    <property type="molecule type" value="Genomic_DNA"/>
</dbReference>
<evidence type="ECO:0000259" key="6">
    <source>
        <dbReference type="Pfam" id="PF00535"/>
    </source>
</evidence>
<dbReference type="NCBIfam" id="TIGR04283">
    <property type="entry name" value="glyco_like_mftF"/>
    <property type="match status" value="1"/>
</dbReference>
<dbReference type="PANTHER" id="PTHR43646:SF2">
    <property type="entry name" value="GLYCOSYLTRANSFERASE 2-LIKE DOMAIN-CONTAINING PROTEIN"/>
    <property type="match status" value="1"/>
</dbReference>
<dbReference type="Pfam" id="PF02709">
    <property type="entry name" value="Glyco_transf_7C"/>
    <property type="match status" value="1"/>
</dbReference>
<dbReference type="GO" id="GO:0016757">
    <property type="term" value="F:glycosyltransferase activity"/>
    <property type="evidence" value="ECO:0007669"/>
    <property type="project" value="UniProtKB-KW"/>
</dbReference>
<dbReference type="Pfam" id="PF00535">
    <property type="entry name" value="Glycos_transf_2"/>
    <property type="match status" value="1"/>
</dbReference>
<feature type="domain" description="Galactosyltransferase C-terminal" evidence="7">
    <location>
        <begin position="125"/>
        <end position="192"/>
    </location>
</feature>
<evidence type="ECO:0000313" key="8">
    <source>
        <dbReference type="EMBL" id="THD69811.1"/>
    </source>
</evidence>
<evidence type="ECO:0000259" key="7">
    <source>
        <dbReference type="Pfam" id="PF02709"/>
    </source>
</evidence>
<proteinExistence type="predicted"/>
<dbReference type="PANTHER" id="PTHR43646">
    <property type="entry name" value="GLYCOSYLTRANSFERASE"/>
    <property type="match status" value="1"/>
</dbReference>